<evidence type="ECO:0000313" key="3">
    <source>
        <dbReference type="EMBL" id="CAG7632315.1"/>
    </source>
</evidence>
<dbReference type="Proteomes" id="UP001153328">
    <property type="component" value="Unassembled WGS sequence"/>
</dbReference>
<sequence>MSQPFELPQFYVPYPARLNPHLEGARLHTKAWAREMDMLEGSGIWEESDLDAHDYALLCAYTHPDASAPELDLVTDWYVWVFFFDDHFLDIYKRSQDMAGAKAYLDRLPAFMPVDLSVPVPEPANQVEAGLADLWARTVPTMSQGWRQRFFESTKSLLEESLWELDNISAGRVSNPIEYIEMRRKVGGAPWSANLIEHAAGAEVPAVIAASRPMRVLRDAFADGVHLRNDLFSYQRETEQEGELANAVLVLERFLGIGPQEAAERVNQLLTSRLHQFEHTAFTEVEPLADRHALGPEERGAVLAYVKGLQDWQSGGHEWHMRSSRYMNGAGDGAAGAVTGNAAGGAEQTAPRGLGGLAGPTGIGTSAAGLSASASAAGAGAAAAGLRASTAGALRSLAATMPQRLRSFSHPPYRRVGAVPLPEIPMPFETRLSPHMAAARAHGAEWCGRMGMLDAEPGFAVPGGLWDAGKLADYDFALCAAGIHPDAGEDDLGLTTDWLAWGTYGDDYYPLVFGRAPDMSAARHTTDRFALFMPLDAGPVPEPLTALEKGLADLWRRTAGPMAPGARLGFRTAVEDMTESWLWELANQKQNRVPDPVDYIEMRRRTFGSDLTMSLSRIGHGAALPPEVCRARPVRAMEAAAADFACLLNDVFSYRKEIEFEGEIHNGVLVVQNFLDCGPEEGMRVVGGLMAERMAEFQYITETQLPALLEEFELGQDARAALDGYVRELRDWMAGILTWHRGCHRYDEEALLRHFPAVAAAAALPAAAAVPAPVPGPSWGGATGLGTSAARLALRLAR</sequence>
<comment type="similarity">
    <text evidence="2">Belongs to the terpene synthase family.</text>
</comment>
<gene>
    <name evidence="3" type="primary">cyc</name>
    <name evidence="3" type="ORF">SBRY_20863</name>
</gene>
<protein>
    <recommendedName>
        <fullName evidence="2">Terpene synthase</fullName>
        <ecNumber evidence="2">4.2.3.-</ecNumber>
    </recommendedName>
</protein>
<dbReference type="Pfam" id="PF19086">
    <property type="entry name" value="Terpene_syn_C_2"/>
    <property type="match status" value="2"/>
</dbReference>
<keyword evidence="1 2" id="KW-0456">Lyase</keyword>
<evidence type="ECO:0000256" key="2">
    <source>
        <dbReference type="RuleBase" id="RU366034"/>
    </source>
</evidence>
<comment type="caution">
    <text evidence="3">The sequence shown here is derived from an EMBL/GenBank/DDBJ whole genome shotgun (WGS) entry which is preliminary data.</text>
</comment>
<dbReference type="PANTHER" id="PTHR35201">
    <property type="entry name" value="TERPENE SYNTHASE"/>
    <property type="match status" value="1"/>
</dbReference>
<dbReference type="AlphaFoldDB" id="A0A9W4E7D2"/>
<dbReference type="InterPro" id="IPR034686">
    <property type="entry name" value="Terpene_cyclase-like_2"/>
</dbReference>
<dbReference type="SFLD" id="SFLDS00005">
    <property type="entry name" value="Isoprenoid_Synthase_Type_I"/>
    <property type="match status" value="2"/>
</dbReference>
<name>A0A9W4E7D2_9ACTN</name>
<dbReference type="SFLD" id="SFLDG01020">
    <property type="entry name" value="Terpene_Cyclase_Like_2"/>
    <property type="match status" value="2"/>
</dbReference>
<organism evidence="3 4">
    <name type="scientific">Actinacidiphila bryophytorum</name>
    <dbReference type="NCBI Taxonomy" id="1436133"/>
    <lineage>
        <taxon>Bacteria</taxon>
        <taxon>Bacillati</taxon>
        <taxon>Actinomycetota</taxon>
        <taxon>Actinomycetes</taxon>
        <taxon>Kitasatosporales</taxon>
        <taxon>Streptomycetaceae</taxon>
        <taxon>Actinacidiphila</taxon>
    </lineage>
</organism>
<dbReference type="InterPro" id="IPR008949">
    <property type="entry name" value="Isoprenoid_synthase_dom_sf"/>
</dbReference>
<reference evidence="3" key="1">
    <citation type="submission" date="2021-06" db="EMBL/GenBank/DDBJ databases">
        <authorList>
            <person name="Arsene-Ploetze F."/>
        </authorList>
    </citation>
    <scope>NUCLEOTIDE SEQUENCE</scope>
    <source>
        <strain evidence="3">SBRY1</strain>
    </source>
</reference>
<comment type="cofactor">
    <cofactor evidence="2">
        <name>Mg(2+)</name>
        <dbReference type="ChEBI" id="CHEBI:18420"/>
    </cofactor>
</comment>
<dbReference type="SUPFAM" id="SSF48576">
    <property type="entry name" value="Terpenoid synthases"/>
    <property type="match status" value="2"/>
</dbReference>
<dbReference type="GO" id="GO:0046872">
    <property type="term" value="F:metal ion binding"/>
    <property type="evidence" value="ECO:0007669"/>
    <property type="project" value="UniProtKB-KW"/>
</dbReference>
<accession>A0A9W4E7D2</accession>
<dbReference type="EMBL" id="CAJVAX010000012">
    <property type="protein sequence ID" value="CAG7632315.1"/>
    <property type="molecule type" value="Genomic_DNA"/>
</dbReference>
<keyword evidence="2" id="KW-0479">Metal-binding</keyword>
<dbReference type="Gene3D" id="1.10.600.10">
    <property type="entry name" value="Farnesyl Diphosphate Synthase"/>
    <property type="match status" value="2"/>
</dbReference>
<evidence type="ECO:0000256" key="1">
    <source>
        <dbReference type="ARBA" id="ARBA00023239"/>
    </source>
</evidence>
<proteinExistence type="inferred from homology"/>
<dbReference type="RefSeq" id="WP_205044256.1">
    <property type="nucleotide sequence ID" value="NZ_CAJVAX010000012.1"/>
</dbReference>
<keyword evidence="2" id="KW-0460">Magnesium</keyword>
<dbReference type="GO" id="GO:0010333">
    <property type="term" value="F:terpene synthase activity"/>
    <property type="evidence" value="ECO:0007669"/>
    <property type="project" value="InterPro"/>
</dbReference>
<keyword evidence="4" id="KW-1185">Reference proteome</keyword>
<evidence type="ECO:0000313" key="4">
    <source>
        <dbReference type="Proteomes" id="UP001153328"/>
    </source>
</evidence>
<dbReference type="EC" id="4.2.3.-" evidence="2"/>
<dbReference type="PANTHER" id="PTHR35201:SF4">
    <property type="entry name" value="BETA-PINACENE SYNTHASE-RELATED"/>
    <property type="match status" value="1"/>
</dbReference>